<gene>
    <name evidence="1" type="ORF">E5S67_05997</name>
</gene>
<comment type="caution">
    <text evidence="1">The sequence shown here is derived from an EMBL/GenBank/DDBJ whole genome shotgun (WGS) entry which is preliminary data.</text>
</comment>
<dbReference type="PANTHER" id="PTHR34614">
    <property type="match status" value="1"/>
</dbReference>
<keyword evidence="2" id="KW-1185">Reference proteome</keyword>
<accession>A0ABX2D6E4</accession>
<name>A0ABX2D6E4_9CYAN</name>
<dbReference type="Proteomes" id="UP000702425">
    <property type="component" value="Unassembled WGS sequence"/>
</dbReference>
<evidence type="ECO:0008006" key="3">
    <source>
        <dbReference type="Google" id="ProtNLM"/>
    </source>
</evidence>
<sequence>MYVHGEYAKPSEKGVNSVKIESEVKIQESEQESDIKTIELKHGYSRDHRPDLKQFIVDMICTGDGDVPLYLKIDSGNIDDKSVFVDRLKEFKNFWTFE</sequence>
<evidence type="ECO:0000313" key="2">
    <source>
        <dbReference type="Proteomes" id="UP000702425"/>
    </source>
</evidence>
<reference evidence="1 2" key="1">
    <citation type="journal article" date="2020" name="Sci. Rep.">
        <title>A novel cyanobacterial geosmin producer, revising GeoA distribution and dispersion patterns in Bacteria.</title>
        <authorList>
            <person name="Churro C."/>
            <person name="Semedo-Aguiar A.P."/>
            <person name="Silva A.D."/>
            <person name="Pereira-Leal J.B."/>
            <person name="Leite R.B."/>
        </authorList>
    </citation>
    <scope>NUCLEOTIDE SEQUENCE [LARGE SCALE GENOMIC DNA]</scope>
    <source>
        <strain evidence="1 2">IPMA8</strain>
    </source>
</reference>
<dbReference type="EMBL" id="SRRZ01000190">
    <property type="protein sequence ID" value="NQE38212.1"/>
    <property type="molecule type" value="Genomic_DNA"/>
</dbReference>
<proteinExistence type="predicted"/>
<dbReference type="PANTHER" id="PTHR34614:SF2">
    <property type="entry name" value="TRANSPOSASE IS4-LIKE DOMAIN-CONTAINING PROTEIN"/>
    <property type="match status" value="1"/>
</dbReference>
<evidence type="ECO:0000313" key="1">
    <source>
        <dbReference type="EMBL" id="NQE38212.1"/>
    </source>
</evidence>
<protein>
    <recommendedName>
        <fullName evidence="3">Transposase</fullName>
    </recommendedName>
</protein>
<organism evidence="1 2">
    <name type="scientific">Microcoleus asticus IPMA8</name>
    <dbReference type="NCBI Taxonomy" id="2563858"/>
    <lineage>
        <taxon>Bacteria</taxon>
        <taxon>Bacillati</taxon>
        <taxon>Cyanobacteriota</taxon>
        <taxon>Cyanophyceae</taxon>
        <taxon>Oscillatoriophycideae</taxon>
        <taxon>Oscillatoriales</taxon>
        <taxon>Microcoleaceae</taxon>
        <taxon>Microcoleus</taxon>
        <taxon>Microcoleus asticus</taxon>
    </lineage>
</organism>